<accession>A0A0G3BR13</accession>
<sequence>MPKSRPVEPPPACITINHTRELDGWPKQGSTAEAAARKALNAILPLSVAQAKEYGGVIYTVKGRFYALPPRTQCEPDKVDTGRHEVNHSAPDGSRAVAVYHTHPSASIAGDNTDYNKFSPSDERLGRGNGVVEGDGLDDYLGTVDGSFFRFEAKTGRTLRLQGKLDNGAQRL</sequence>
<evidence type="ECO:0000313" key="2">
    <source>
        <dbReference type="EMBL" id="AKJ31859.1"/>
    </source>
</evidence>
<dbReference type="RefSeq" id="WP_047196906.1">
    <property type="nucleotide sequence ID" value="NZ_CP011371.1"/>
</dbReference>
<gene>
    <name evidence="2" type="ORF">AAW51_5168</name>
</gene>
<name>A0A0G3BR13_9BURK</name>
<dbReference type="Proteomes" id="UP000035352">
    <property type="component" value="Chromosome"/>
</dbReference>
<reference evidence="2 3" key="1">
    <citation type="submission" date="2015-05" db="EMBL/GenBank/DDBJ databases">
        <authorList>
            <person name="Tang B."/>
            <person name="Yu Y."/>
        </authorList>
    </citation>
    <scope>NUCLEOTIDE SEQUENCE [LARGE SCALE GENOMIC DNA]</scope>
    <source>
        <strain evidence="2 3">DSM 7029</strain>
    </source>
</reference>
<evidence type="ECO:0000313" key="3">
    <source>
        <dbReference type="Proteomes" id="UP000035352"/>
    </source>
</evidence>
<feature type="domain" description="DUF4329" evidence="1">
    <location>
        <begin position="34"/>
        <end position="156"/>
    </location>
</feature>
<protein>
    <recommendedName>
        <fullName evidence="1">DUF4329 domain-containing protein</fullName>
    </recommendedName>
</protein>
<dbReference type="EMBL" id="CP011371">
    <property type="protein sequence ID" value="AKJ31859.1"/>
    <property type="molecule type" value="Genomic_DNA"/>
</dbReference>
<dbReference type="Pfam" id="PF14220">
    <property type="entry name" value="DUF4329"/>
    <property type="match status" value="1"/>
</dbReference>
<evidence type="ECO:0000259" key="1">
    <source>
        <dbReference type="Pfam" id="PF14220"/>
    </source>
</evidence>
<dbReference type="InterPro" id="IPR025479">
    <property type="entry name" value="DUF4329"/>
</dbReference>
<dbReference type="KEGG" id="pbh:AAW51_5168"/>
<keyword evidence="3" id="KW-1185">Reference proteome</keyword>
<proteinExistence type="predicted"/>
<dbReference type="AlphaFoldDB" id="A0A0G3BR13"/>
<organism evidence="2 3">
    <name type="scientific">Caldimonas brevitalea</name>
    <dbReference type="NCBI Taxonomy" id="413882"/>
    <lineage>
        <taxon>Bacteria</taxon>
        <taxon>Pseudomonadati</taxon>
        <taxon>Pseudomonadota</taxon>
        <taxon>Betaproteobacteria</taxon>
        <taxon>Burkholderiales</taxon>
        <taxon>Sphaerotilaceae</taxon>
        <taxon>Caldimonas</taxon>
    </lineage>
</organism>